<dbReference type="InterPro" id="IPR005149">
    <property type="entry name" value="Tscrpt_reg_PadR_N"/>
</dbReference>
<evidence type="ECO:0000313" key="3">
    <source>
        <dbReference type="Proteomes" id="UP000321820"/>
    </source>
</evidence>
<evidence type="ECO:0000259" key="1">
    <source>
        <dbReference type="Pfam" id="PF03551"/>
    </source>
</evidence>
<accession>A0A5B9E9R4</accession>
<dbReference type="OrthoDB" id="9814826at2"/>
<dbReference type="Proteomes" id="UP000321820">
    <property type="component" value="Chromosome"/>
</dbReference>
<dbReference type="EMBL" id="CP042806">
    <property type="protein sequence ID" value="QEE27047.1"/>
    <property type="molecule type" value="Genomic_DNA"/>
</dbReference>
<dbReference type="InterPro" id="IPR052509">
    <property type="entry name" value="Metal_resp_DNA-bind_regulator"/>
</dbReference>
<dbReference type="InterPro" id="IPR036390">
    <property type="entry name" value="WH_DNA-bd_sf"/>
</dbReference>
<organism evidence="2 3">
    <name type="scientific">Terriglobus albidus</name>
    <dbReference type="NCBI Taxonomy" id="1592106"/>
    <lineage>
        <taxon>Bacteria</taxon>
        <taxon>Pseudomonadati</taxon>
        <taxon>Acidobacteriota</taxon>
        <taxon>Terriglobia</taxon>
        <taxon>Terriglobales</taxon>
        <taxon>Acidobacteriaceae</taxon>
        <taxon>Terriglobus</taxon>
    </lineage>
</organism>
<dbReference type="Gene3D" id="1.10.10.10">
    <property type="entry name" value="Winged helix-like DNA-binding domain superfamily/Winged helix DNA-binding domain"/>
    <property type="match status" value="1"/>
</dbReference>
<sequence>MSTARTSPEDHLPLTPAVFAILLALADGEKHGYAIMQEAREHVSMGPGTLYGTLDRLLTAGLVVETGLSEDERRRYYRVTPLGRRVLTAETARLQRAVAMAQDKGIRPIEVKA</sequence>
<dbReference type="PANTHER" id="PTHR33169">
    <property type="entry name" value="PADR-FAMILY TRANSCRIPTIONAL REGULATOR"/>
    <property type="match status" value="1"/>
</dbReference>
<dbReference type="AlphaFoldDB" id="A0A5B9E9R4"/>
<reference evidence="2 3" key="1">
    <citation type="submission" date="2019-08" db="EMBL/GenBank/DDBJ databases">
        <title>Complete genome sequence of Terriglobus albidus strain ORNL.</title>
        <authorList>
            <person name="Podar M."/>
        </authorList>
    </citation>
    <scope>NUCLEOTIDE SEQUENCE [LARGE SCALE GENOMIC DNA]</scope>
    <source>
        <strain evidence="2 3">ORNL</strain>
    </source>
</reference>
<evidence type="ECO:0000313" key="2">
    <source>
        <dbReference type="EMBL" id="QEE27047.1"/>
    </source>
</evidence>
<dbReference type="Pfam" id="PF03551">
    <property type="entry name" value="PadR"/>
    <property type="match status" value="1"/>
</dbReference>
<dbReference type="RefSeq" id="WP_147646242.1">
    <property type="nucleotide sequence ID" value="NZ_CP042806.1"/>
</dbReference>
<dbReference type="KEGG" id="talb:FTW19_02890"/>
<feature type="domain" description="Transcription regulator PadR N-terminal" evidence="1">
    <location>
        <begin position="21"/>
        <end position="88"/>
    </location>
</feature>
<dbReference type="InterPro" id="IPR036388">
    <property type="entry name" value="WH-like_DNA-bd_sf"/>
</dbReference>
<dbReference type="PANTHER" id="PTHR33169:SF13">
    <property type="entry name" value="PADR-FAMILY TRANSCRIPTIONAL REGULATOR"/>
    <property type="match status" value="1"/>
</dbReference>
<dbReference type="SUPFAM" id="SSF46785">
    <property type="entry name" value="Winged helix' DNA-binding domain"/>
    <property type="match status" value="1"/>
</dbReference>
<name>A0A5B9E9R4_9BACT</name>
<keyword evidence="3" id="KW-1185">Reference proteome</keyword>
<gene>
    <name evidence="2" type="ORF">FTW19_02890</name>
</gene>
<proteinExistence type="predicted"/>
<protein>
    <submittedName>
        <fullName evidence="2">PadR family transcriptional regulator</fullName>
    </submittedName>
</protein>